<dbReference type="HOGENOM" id="CLU_042960_1_1_1"/>
<dbReference type="PaxDb" id="6239-F14F9.7"/>
<dbReference type="UCSC" id="F14F9.7">
    <property type="organism name" value="c. elegans"/>
</dbReference>
<evidence type="ECO:0000313" key="3">
    <source>
        <dbReference type="Proteomes" id="UP000001940"/>
    </source>
</evidence>
<evidence type="ECO:0000313" key="4">
    <source>
        <dbReference type="WormBase" id="F14F9.7"/>
    </source>
</evidence>
<dbReference type="KEGG" id="cel:CELE_F14F9.7"/>
<dbReference type="InParanoid" id="Q9GUC6"/>
<keyword evidence="1" id="KW-0472">Membrane</keyword>
<dbReference type="GeneID" id="191883"/>
<dbReference type="OMA" id="ICIALHG"/>
<dbReference type="EMBL" id="BX284605">
    <property type="protein sequence ID" value="CCD62735.1"/>
    <property type="molecule type" value="Genomic_DNA"/>
</dbReference>
<dbReference type="PANTHER" id="PTHR22941:SF28">
    <property type="entry name" value="SERPENTINE RECEPTOR, CLASS H"/>
    <property type="match status" value="1"/>
</dbReference>
<dbReference type="AGR" id="WB:WBGene00005346"/>
<organism evidence="2 3">
    <name type="scientific">Caenorhabditis elegans</name>
    <dbReference type="NCBI Taxonomy" id="6239"/>
    <lineage>
        <taxon>Eukaryota</taxon>
        <taxon>Metazoa</taxon>
        <taxon>Ecdysozoa</taxon>
        <taxon>Nematoda</taxon>
        <taxon>Chromadorea</taxon>
        <taxon>Rhabditida</taxon>
        <taxon>Rhabditina</taxon>
        <taxon>Rhabditomorpha</taxon>
        <taxon>Rhabditoidea</taxon>
        <taxon>Rhabditidae</taxon>
        <taxon>Peloderinae</taxon>
        <taxon>Caenorhabditis</taxon>
    </lineage>
</organism>
<proteinExistence type="predicted"/>
<gene>
    <name evidence="2 4" type="primary">srh-129</name>
    <name evidence="2" type="ORF">CELE_F14F9.7</name>
    <name evidence="4" type="ORF">F14F9.7</name>
</gene>
<protein>
    <submittedName>
        <fullName evidence="2">Serpentine Receptor, class H</fullName>
    </submittedName>
</protein>
<dbReference type="eggNOG" id="ENOG502TGDU">
    <property type="taxonomic scope" value="Eukaryota"/>
</dbReference>
<dbReference type="Bgee" id="WBGene00005346">
    <property type="expression patterns" value="Expressed in larva"/>
</dbReference>
<dbReference type="FunCoup" id="Q9GUC6">
    <property type="interactions" value="157"/>
</dbReference>
<feature type="transmembrane region" description="Helical" evidence="1">
    <location>
        <begin position="15"/>
        <end position="38"/>
    </location>
</feature>
<evidence type="ECO:0000313" key="2">
    <source>
        <dbReference type="EMBL" id="CCD62735.1"/>
    </source>
</evidence>
<dbReference type="SUPFAM" id="SSF81321">
    <property type="entry name" value="Family A G protein-coupled receptor-like"/>
    <property type="match status" value="1"/>
</dbReference>
<dbReference type="AlphaFoldDB" id="Q9GUC6"/>
<keyword evidence="3" id="KW-1185">Reference proteome</keyword>
<feature type="transmembrane region" description="Helical" evidence="1">
    <location>
        <begin position="95"/>
        <end position="116"/>
    </location>
</feature>
<evidence type="ECO:0000256" key="1">
    <source>
        <dbReference type="SAM" id="Phobius"/>
    </source>
</evidence>
<name>Q9GUC6_CAEEL</name>
<feature type="transmembrane region" description="Helical" evidence="1">
    <location>
        <begin position="136"/>
        <end position="158"/>
    </location>
</feature>
<sequence length="334" mass="38354">MCEFGDSGFASQQTYVATLHIMAVLQVPIHLFGGYVILFRTPAKLAAVKWSMFFLHFWSSLLDITVCFLVIPYTIFPVPGGIPLGVLSIMSVPSFIQAFSLVVCGAFTGISILGFFKNRCQSMKFGPFSQSLKTRLGRYVHIGMNYTMTFCFMIPIYIKLPGRQESENYTILTLPCIPENIYKNEKFFLTSTSVPFIYSMVGGLTVLITFQILFYVIYSVIELRKRIKKLSRVTSCLQRKFSNALYAQVSIPMIVYLFPMFYVFFTWTFDVFSQICNNLVFIFIALHGLLSTITMFIVHKPYRECLKLIIPRCPKWRKRSRVASVRDLHLSVII</sequence>
<dbReference type="InterPro" id="IPR053220">
    <property type="entry name" value="Nematode_rcpt-like_serp_H"/>
</dbReference>
<dbReference type="OrthoDB" id="5821676at2759"/>
<dbReference type="InterPro" id="IPR019422">
    <property type="entry name" value="7TM_GPCR_serpentine_rcpt_Srh"/>
</dbReference>
<dbReference type="PhylomeDB" id="Q9GUC6"/>
<reference evidence="2 3" key="1">
    <citation type="journal article" date="1998" name="Science">
        <title>Genome sequence of the nematode C. elegans: a platform for investigating biology.</title>
        <authorList>
            <consortium name="The C. elegans sequencing consortium"/>
            <person name="Sulson J.E."/>
            <person name="Waterston R."/>
        </authorList>
    </citation>
    <scope>NUCLEOTIDE SEQUENCE [LARGE SCALE GENOMIC DNA]</scope>
    <source>
        <strain evidence="2 3">Bristol N2</strain>
    </source>
</reference>
<feature type="transmembrane region" description="Helical" evidence="1">
    <location>
        <begin position="50"/>
        <end position="75"/>
    </location>
</feature>
<dbReference type="Pfam" id="PF10318">
    <property type="entry name" value="7TM_GPCR_Srh"/>
    <property type="match status" value="1"/>
</dbReference>
<keyword evidence="1" id="KW-1133">Transmembrane helix</keyword>
<dbReference type="WormBase" id="F14F9.7">
    <property type="protein sequence ID" value="CE24901"/>
    <property type="gene ID" value="WBGene00005346"/>
    <property type="gene designation" value="srh-129"/>
</dbReference>
<dbReference type="RefSeq" id="NP_504376.1">
    <property type="nucleotide sequence ID" value="NM_071975.3"/>
</dbReference>
<dbReference type="PANTHER" id="PTHR22941">
    <property type="entry name" value="SERPENTINE RECEPTOR"/>
    <property type="match status" value="1"/>
</dbReference>
<feature type="transmembrane region" description="Helical" evidence="1">
    <location>
        <begin position="279"/>
        <end position="298"/>
    </location>
</feature>
<keyword evidence="2" id="KW-0675">Receptor</keyword>
<dbReference type="CTD" id="191883"/>
<dbReference type="Proteomes" id="UP000001940">
    <property type="component" value="Chromosome V"/>
</dbReference>
<accession>Q9GUC6</accession>
<feature type="transmembrane region" description="Helical" evidence="1">
    <location>
        <begin position="196"/>
        <end position="223"/>
    </location>
</feature>
<keyword evidence="1" id="KW-0812">Transmembrane</keyword>
<feature type="transmembrane region" description="Helical" evidence="1">
    <location>
        <begin position="244"/>
        <end position="267"/>
    </location>
</feature>